<evidence type="ECO:0000256" key="8">
    <source>
        <dbReference type="ARBA" id="ARBA00022842"/>
    </source>
</evidence>
<dbReference type="GO" id="GO:0004048">
    <property type="term" value="F:anthranilate phosphoribosyltransferase activity"/>
    <property type="evidence" value="ECO:0007669"/>
    <property type="project" value="UniProtKB-UniRule"/>
</dbReference>
<dbReference type="Gene3D" id="1.20.970.10">
    <property type="entry name" value="Transferase, Pyrimidine Nucleoside Phosphorylase, Chain C"/>
    <property type="match status" value="1"/>
</dbReference>
<keyword evidence="4 12" id="KW-0328">Glycosyltransferase</keyword>
<keyword evidence="8 12" id="KW-0460">Magnesium</keyword>
<dbReference type="EC" id="2.4.2.18" evidence="12"/>
<feature type="binding site" evidence="12">
    <location>
        <position position="167"/>
    </location>
    <ligand>
        <name>anthranilate</name>
        <dbReference type="ChEBI" id="CHEBI:16567"/>
        <label>2</label>
    </ligand>
</feature>
<feature type="domain" description="Glycosyl transferase family 3" evidence="13">
    <location>
        <begin position="74"/>
        <end position="323"/>
    </location>
</feature>
<feature type="binding site" evidence="12">
    <location>
        <begin position="84"/>
        <end position="85"/>
    </location>
    <ligand>
        <name>5-phospho-alpha-D-ribose 1-diphosphate</name>
        <dbReference type="ChEBI" id="CHEBI:58017"/>
    </ligand>
</feature>
<dbReference type="GO" id="GO:0000287">
    <property type="term" value="F:magnesium ion binding"/>
    <property type="evidence" value="ECO:0007669"/>
    <property type="project" value="UniProtKB-UniRule"/>
</dbReference>
<feature type="binding site" evidence="12">
    <location>
        <position position="81"/>
    </location>
    <ligand>
        <name>anthranilate</name>
        <dbReference type="ChEBI" id="CHEBI:16567"/>
        <label>1</label>
    </ligand>
</feature>
<comment type="similarity">
    <text evidence="11">In the C-terminal section; belongs to the anthranilate phosphoribosyltransferase family.</text>
</comment>
<dbReference type="UniPathway" id="UPA00035">
    <property type="reaction ID" value="UER00041"/>
</dbReference>
<dbReference type="EMBL" id="QJPH01000258">
    <property type="protein sequence ID" value="PZN81723.1"/>
    <property type="molecule type" value="Genomic_DNA"/>
</dbReference>
<protein>
    <recommendedName>
        <fullName evidence="12">Anthranilate phosphoribosyltransferase</fullName>
        <ecNumber evidence="12">2.4.2.18</ecNumber>
    </recommendedName>
</protein>
<comment type="pathway">
    <text evidence="1 12">Amino-acid biosynthesis; L-tryptophan biosynthesis; L-tryptophan from chorismate: step 2/5.</text>
</comment>
<gene>
    <name evidence="12 15" type="primary">trpD</name>
    <name evidence="15" type="ORF">DM484_07745</name>
</gene>
<keyword evidence="9 12" id="KW-0057">Aromatic amino acid biosynthesis</keyword>
<evidence type="ECO:0000256" key="7">
    <source>
        <dbReference type="ARBA" id="ARBA00022822"/>
    </source>
</evidence>
<feature type="binding site" evidence="12">
    <location>
        <begin position="91"/>
        <end position="94"/>
    </location>
    <ligand>
        <name>5-phospho-alpha-D-ribose 1-diphosphate</name>
        <dbReference type="ChEBI" id="CHEBI:58017"/>
    </ligand>
</feature>
<feature type="domain" description="Glycosyl transferase family 3 N-terminal" evidence="14">
    <location>
        <begin position="5"/>
        <end position="66"/>
    </location>
</feature>
<keyword evidence="3 12" id="KW-0028">Amino-acid biosynthesis</keyword>
<dbReference type="PANTHER" id="PTHR43285">
    <property type="entry name" value="ANTHRANILATE PHOSPHORIBOSYLTRANSFERASE"/>
    <property type="match status" value="1"/>
</dbReference>
<dbReference type="Proteomes" id="UP000249396">
    <property type="component" value="Unassembled WGS sequence"/>
</dbReference>
<reference evidence="15 16" key="1">
    <citation type="journal article" date="2018" name="Aquat. Microb. Ecol.">
        <title>Gammaproteobacterial methanotrophs dominate.</title>
        <authorList>
            <person name="Rissanen A.J."/>
            <person name="Saarenheimo J."/>
            <person name="Tiirola M."/>
            <person name="Peura S."/>
            <person name="Aalto S.L."/>
            <person name="Karvinen A."/>
            <person name="Nykanen H."/>
        </authorList>
    </citation>
    <scope>NUCLEOTIDE SEQUENCE [LARGE SCALE GENOMIC DNA]</scope>
    <source>
        <strain evidence="15">AMbin10</strain>
    </source>
</reference>
<feature type="binding site" evidence="12">
    <location>
        <position position="121"/>
    </location>
    <ligand>
        <name>5-phospho-alpha-D-ribose 1-diphosphate</name>
        <dbReference type="ChEBI" id="CHEBI:58017"/>
    </ligand>
</feature>
<evidence type="ECO:0000313" key="15">
    <source>
        <dbReference type="EMBL" id="PZN81723.1"/>
    </source>
</evidence>
<dbReference type="Pfam" id="PF02885">
    <property type="entry name" value="Glycos_trans_3N"/>
    <property type="match status" value="1"/>
</dbReference>
<evidence type="ECO:0000256" key="3">
    <source>
        <dbReference type="ARBA" id="ARBA00022605"/>
    </source>
</evidence>
<comment type="similarity">
    <text evidence="12">Belongs to the anthranilate phosphoribosyltransferase family.</text>
</comment>
<dbReference type="AlphaFoldDB" id="A0A2W4REV8"/>
<dbReference type="HAMAP" id="MF_00211">
    <property type="entry name" value="TrpD"/>
    <property type="match status" value="1"/>
</dbReference>
<keyword evidence="5 12" id="KW-0808">Transferase</keyword>
<evidence type="ECO:0000256" key="9">
    <source>
        <dbReference type="ARBA" id="ARBA00023141"/>
    </source>
</evidence>
<dbReference type="InterPro" id="IPR036320">
    <property type="entry name" value="Glycosyl_Trfase_fam3_N_dom_sf"/>
</dbReference>
<feature type="binding site" evidence="12">
    <location>
        <position position="93"/>
    </location>
    <ligand>
        <name>Mg(2+)</name>
        <dbReference type="ChEBI" id="CHEBI:18420"/>
        <label>1</label>
    </ligand>
</feature>
<evidence type="ECO:0000256" key="5">
    <source>
        <dbReference type="ARBA" id="ARBA00022679"/>
    </source>
</evidence>
<feature type="binding site" evidence="12">
    <location>
        <position position="227"/>
    </location>
    <ligand>
        <name>Mg(2+)</name>
        <dbReference type="ChEBI" id="CHEBI:18420"/>
        <label>1</label>
    </ligand>
</feature>
<evidence type="ECO:0000256" key="12">
    <source>
        <dbReference type="HAMAP-Rule" id="MF_00211"/>
    </source>
</evidence>
<keyword evidence="6 12" id="KW-0479">Metal-binding</keyword>
<dbReference type="InterPro" id="IPR017459">
    <property type="entry name" value="Glycosyl_Trfase_fam3_N_dom"/>
</dbReference>
<dbReference type="InterPro" id="IPR005940">
    <property type="entry name" value="Anthranilate_Pribosyl_Tfrase"/>
</dbReference>
<dbReference type="InterPro" id="IPR000312">
    <property type="entry name" value="Glycosyl_Trfase_fam3"/>
</dbReference>
<proteinExistence type="inferred from homology"/>
<dbReference type="FunFam" id="3.40.1030.10:FF:000002">
    <property type="entry name" value="Anthranilate phosphoribosyltransferase"/>
    <property type="match status" value="1"/>
</dbReference>
<evidence type="ECO:0000256" key="1">
    <source>
        <dbReference type="ARBA" id="ARBA00004907"/>
    </source>
</evidence>
<comment type="caution">
    <text evidence="15">The sequence shown here is derived from an EMBL/GenBank/DDBJ whole genome shotgun (WGS) entry which is preliminary data.</text>
</comment>
<keyword evidence="7 12" id="KW-0822">Tryptophan biosynthesis</keyword>
<evidence type="ECO:0000256" key="6">
    <source>
        <dbReference type="ARBA" id="ARBA00022723"/>
    </source>
</evidence>
<dbReference type="SUPFAM" id="SSF47648">
    <property type="entry name" value="Nucleoside phosphorylase/phosphoribosyltransferase N-terminal domain"/>
    <property type="match status" value="1"/>
</dbReference>
<evidence type="ECO:0000313" key="16">
    <source>
        <dbReference type="Proteomes" id="UP000249396"/>
    </source>
</evidence>
<feature type="binding site" evidence="12">
    <location>
        <position position="81"/>
    </location>
    <ligand>
        <name>5-phospho-alpha-D-ribose 1-diphosphate</name>
        <dbReference type="ChEBI" id="CHEBI:58017"/>
    </ligand>
</feature>
<accession>A0A2W4REV8</accession>
<comment type="subunit">
    <text evidence="2 12">Homodimer.</text>
</comment>
<dbReference type="GO" id="GO:0000162">
    <property type="term" value="P:L-tryptophan biosynthetic process"/>
    <property type="evidence" value="ECO:0007669"/>
    <property type="project" value="UniProtKB-UniRule"/>
</dbReference>
<feature type="binding site" evidence="12">
    <location>
        <position position="89"/>
    </location>
    <ligand>
        <name>5-phospho-alpha-D-ribose 1-diphosphate</name>
        <dbReference type="ChEBI" id="CHEBI:58017"/>
    </ligand>
</feature>
<feature type="binding site" evidence="12">
    <location>
        <position position="227"/>
    </location>
    <ligand>
        <name>Mg(2+)</name>
        <dbReference type="ChEBI" id="CHEBI:18420"/>
        <label>2</label>
    </ligand>
</feature>
<evidence type="ECO:0000259" key="13">
    <source>
        <dbReference type="Pfam" id="PF00591"/>
    </source>
</evidence>
<dbReference type="InterPro" id="IPR035902">
    <property type="entry name" value="Nuc_phospho_transferase"/>
</dbReference>
<dbReference type="Pfam" id="PF00591">
    <property type="entry name" value="Glycos_transf_3"/>
    <property type="match status" value="1"/>
</dbReference>
<dbReference type="GO" id="GO:0005829">
    <property type="term" value="C:cytosol"/>
    <property type="evidence" value="ECO:0007669"/>
    <property type="project" value="TreeGrafter"/>
</dbReference>
<evidence type="ECO:0000256" key="2">
    <source>
        <dbReference type="ARBA" id="ARBA00011738"/>
    </source>
</evidence>
<evidence type="ECO:0000259" key="14">
    <source>
        <dbReference type="Pfam" id="PF02885"/>
    </source>
</evidence>
<comment type="catalytic activity">
    <reaction evidence="10 12">
        <text>N-(5-phospho-beta-D-ribosyl)anthranilate + diphosphate = 5-phospho-alpha-D-ribose 1-diphosphate + anthranilate</text>
        <dbReference type="Rhea" id="RHEA:11768"/>
        <dbReference type="ChEBI" id="CHEBI:16567"/>
        <dbReference type="ChEBI" id="CHEBI:18277"/>
        <dbReference type="ChEBI" id="CHEBI:33019"/>
        <dbReference type="ChEBI" id="CHEBI:58017"/>
        <dbReference type="EC" id="2.4.2.18"/>
    </reaction>
</comment>
<dbReference type="NCBIfam" id="TIGR01245">
    <property type="entry name" value="trpD"/>
    <property type="match status" value="1"/>
</dbReference>
<evidence type="ECO:0000256" key="11">
    <source>
        <dbReference type="ARBA" id="ARBA00061188"/>
    </source>
</evidence>
<dbReference type="FunFam" id="1.20.970.10:FF:000006">
    <property type="entry name" value="Anthranilate phosphoribosyltransferase"/>
    <property type="match status" value="1"/>
</dbReference>
<name>A0A2W4REV8_9GAMM</name>
<comment type="cofactor">
    <cofactor evidence="12">
        <name>Mg(2+)</name>
        <dbReference type="ChEBI" id="CHEBI:18420"/>
    </cofactor>
    <text evidence="12">Binds 2 magnesium ions per monomer.</text>
</comment>
<organism evidence="15 16">
    <name type="scientific">Candidatus Methylumidiphilus alinenensis</name>
    <dbReference type="NCBI Taxonomy" id="2202197"/>
    <lineage>
        <taxon>Bacteria</taxon>
        <taxon>Pseudomonadati</taxon>
        <taxon>Pseudomonadota</taxon>
        <taxon>Gammaproteobacteria</taxon>
        <taxon>Methylococcales</taxon>
        <taxon>Candidatus Methylumidiphilus</taxon>
    </lineage>
</organism>
<feature type="binding site" evidence="12">
    <location>
        <begin position="109"/>
        <end position="117"/>
    </location>
    <ligand>
        <name>5-phospho-alpha-D-ribose 1-diphosphate</name>
        <dbReference type="ChEBI" id="CHEBI:58017"/>
    </ligand>
</feature>
<sequence length="339" mass="35342">MNIPQALEYLLANQNLAADDMRLIMRTIMTGLATPAQIGAFLVALRAKGETVDEVAAAAQVLREMAVKIEVSGGHVIDTCGTGGDGAQTFNISTAAAFVVAAAGGKVAKHGSRSVSSSCGSADVLEAAGVKIDLTPEQVQACIEQTGIGFLFAQRHHNAMKHAAGPRKEIGIRTLFNLLGPLSNPANALNQLLGVYSKRWVEPMARVLQMLGSQHVLVVNGEDGLDEISIASPTFVAELKDGEISTYTISPEQFGFRRSSLDSLGVASAQESLKIILSVLEGLPGPAAEIVALNAGAAIYAANLAGSLEAGVEKARQILVTGEGKNKLLELVAVSQSYV</sequence>
<dbReference type="PANTHER" id="PTHR43285:SF2">
    <property type="entry name" value="ANTHRANILATE PHOSPHORIBOSYLTRANSFERASE"/>
    <property type="match status" value="1"/>
</dbReference>
<dbReference type="Gene3D" id="3.40.1030.10">
    <property type="entry name" value="Nucleoside phosphorylase/phosphoribosyltransferase catalytic domain"/>
    <property type="match status" value="1"/>
</dbReference>
<feature type="binding site" evidence="12">
    <location>
        <position position="226"/>
    </location>
    <ligand>
        <name>Mg(2+)</name>
        <dbReference type="ChEBI" id="CHEBI:18420"/>
        <label>2</label>
    </ligand>
</feature>
<comment type="caution">
    <text evidence="12">Lacks conserved residue(s) required for the propagation of feature annotation.</text>
</comment>
<evidence type="ECO:0000256" key="10">
    <source>
        <dbReference type="ARBA" id="ARBA00052328"/>
    </source>
</evidence>
<dbReference type="SUPFAM" id="SSF52418">
    <property type="entry name" value="Nucleoside phosphorylase/phosphoribosyltransferase catalytic domain"/>
    <property type="match status" value="1"/>
</dbReference>
<comment type="function">
    <text evidence="12">Catalyzes the transfer of the phosphoribosyl group of 5-phosphorylribose-1-pyrophosphate (PRPP) to anthranilate to yield N-(5'-phosphoribosyl)-anthranilate (PRA).</text>
</comment>
<evidence type="ECO:0000256" key="4">
    <source>
        <dbReference type="ARBA" id="ARBA00022676"/>
    </source>
</evidence>